<evidence type="ECO:0000313" key="4">
    <source>
        <dbReference type="Proteomes" id="UP000011555"/>
    </source>
</evidence>
<reference evidence="2 5" key="1">
    <citation type="journal article" date="2011" name="J. Bacteriol.">
        <title>Genome sequence of Halobiforma lacisalsi AJ5, an extremely halophilic archaeon which harbors a bop gene.</title>
        <authorList>
            <person name="Jiang X."/>
            <person name="Wang S."/>
            <person name="Cheng H."/>
            <person name="Huo Y."/>
            <person name="Zhang X."/>
            <person name="Zhu X."/>
            <person name="Han X."/>
            <person name="Ni P."/>
            <person name="Wu M."/>
        </authorList>
    </citation>
    <scope>NUCLEOTIDE SEQUENCE [LARGE SCALE GENOMIC DNA]</scope>
    <source>
        <strain evidence="2 5">AJ5</strain>
    </source>
</reference>
<protein>
    <submittedName>
        <fullName evidence="3">Ethyl tert-butyl ether degradation EthD</fullName>
    </submittedName>
    <submittedName>
        <fullName evidence="2">Ethyl tert-butyl ether degradation protein EthD</fullName>
    </submittedName>
</protein>
<dbReference type="InterPro" id="IPR011008">
    <property type="entry name" value="Dimeric_a/b-barrel"/>
</dbReference>
<proteinExistence type="predicted"/>
<evidence type="ECO:0000313" key="3">
    <source>
        <dbReference type="EMBL" id="EMA31988.1"/>
    </source>
</evidence>
<organism evidence="3 4">
    <name type="scientific">Natronobacterium lacisalsi AJ5</name>
    <dbReference type="NCBI Taxonomy" id="358396"/>
    <lineage>
        <taxon>Archaea</taxon>
        <taxon>Methanobacteriati</taxon>
        <taxon>Methanobacteriota</taxon>
        <taxon>Stenosarchaea group</taxon>
        <taxon>Halobacteria</taxon>
        <taxon>Halobacteriales</taxon>
        <taxon>Natrialbaceae</taxon>
        <taxon>Natronobacterium</taxon>
    </lineage>
</organism>
<dbReference type="Proteomes" id="UP000011555">
    <property type="component" value="Unassembled WGS sequence"/>
</dbReference>
<dbReference type="NCBIfam" id="TIGR02118">
    <property type="entry name" value="EthD family reductase"/>
    <property type="match status" value="1"/>
</dbReference>
<dbReference type="Pfam" id="PF07110">
    <property type="entry name" value="EthD"/>
    <property type="match status" value="1"/>
</dbReference>
<evidence type="ECO:0000313" key="2">
    <source>
        <dbReference type="EMBL" id="APW96725.1"/>
    </source>
</evidence>
<accession>M0LFY4</accession>
<dbReference type="SUPFAM" id="SSF54909">
    <property type="entry name" value="Dimeric alpha+beta barrel"/>
    <property type="match status" value="1"/>
</dbReference>
<dbReference type="GeneID" id="30919971"/>
<dbReference type="STRING" id="358396.CHINAEXTREME_02565"/>
<sequence length="112" mass="12383">MITMVELLVRKDGYSHEEFVDRWQGDHAEIARELPGLQRYSTSVPTDPEAVEYDGVLELTFEDEAALNEAFASDVGQEVQADAAEFVDVGAGPRLIVEETVHVDETATETGR</sequence>
<dbReference type="InterPro" id="IPR009799">
    <property type="entry name" value="EthD_dom"/>
</dbReference>
<dbReference type="PROSITE" id="PS51502">
    <property type="entry name" value="S_R_A_B_BARREL"/>
    <property type="match status" value="1"/>
</dbReference>
<feature type="domain" description="Stress-response A/B barrel" evidence="1">
    <location>
        <begin position="1"/>
        <end position="105"/>
    </location>
</feature>
<dbReference type="RefSeq" id="WP_007142068.1">
    <property type="nucleotide sequence ID" value="NZ_AOLZ01000042.1"/>
</dbReference>
<keyword evidence="4" id="KW-1185">Reference proteome</keyword>
<gene>
    <name evidence="3" type="ORF">C445_11776</name>
    <name evidence="2" type="ORF">CHINAEXTREME_02565</name>
</gene>
<evidence type="ECO:0000259" key="1">
    <source>
        <dbReference type="PROSITE" id="PS51502"/>
    </source>
</evidence>
<reference evidence="2" key="3">
    <citation type="submission" date="2017-01" db="EMBL/GenBank/DDBJ databases">
        <authorList>
            <person name="Mah S.A."/>
            <person name="Swanson W.J."/>
            <person name="Moy G.W."/>
            <person name="Vacquier V.D."/>
        </authorList>
    </citation>
    <scope>NUCLEOTIDE SEQUENCE</scope>
    <source>
        <strain evidence="2">AJ5</strain>
    </source>
</reference>
<reference evidence="3 4" key="2">
    <citation type="journal article" date="2014" name="PLoS Genet.">
        <title>Phylogenetically driven sequencing of extremely halophilic archaea reveals strategies for static and dynamic osmo-response.</title>
        <authorList>
            <person name="Becker E.A."/>
            <person name="Seitzer P.M."/>
            <person name="Tritt A."/>
            <person name="Larsen D."/>
            <person name="Krusor M."/>
            <person name="Yao A.I."/>
            <person name="Wu D."/>
            <person name="Madern D."/>
            <person name="Eisen J.A."/>
            <person name="Darling A.E."/>
            <person name="Facciotti M.T."/>
        </authorList>
    </citation>
    <scope>NUCLEOTIDE SEQUENCE [LARGE SCALE GENOMIC DNA]</scope>
    <source>
        <strain evidence="3 4">AJ5</strain>
    </source>
</reference>
<dbReference type="Proteomes" id="UP000186547">
    <property type="component" value="Chromosome"/>
</dbReference>
<dbReference type="KEGG" id="hlc:CHINAEXTREME02565"/>
<name>M0LFY4_NATLA</name>
<evidence type="ECO:0000313" key="5">
    <source>
        <dbReference type="Proteomes" id="UP000186547"/>
    </source>
</evidence>
<dbReference type="Gene3D" id="3.30.70.100">
    <property type="match status" value="1"/>
</dbReference>
<dbReference type="AlphaFoldDB" id="M0LFY4"/>
<dbReference type="PATRIC" id="fig|358396.7.peg.2383"/>
<dbReference type="EMBL" id="AOLZ01000042">
    <property type="protein sequence ID" value="EMA31988.1"/>
    <property type="molecule type" value="Genomic_DNA"/>
</dbReference>
<dbReference type="eggNOG" id="arCOG10140">
    <property type="taxonomic scope" value="Archaea"/>
</dbReference>
<dbReference type="EMBL" id="CP019285">
    <property type="protein sequence ID" value="APW96725.1"/>
    <property type="molecule type" value="Genomic_DNA"/>
</dbReference>
<dbReference type="GO" id="GO:0016491">
    <property type="term" value="F:oxidoreductase activity"/>
    <property type="evidence" value="ECO:0007669"/>
    <property type="project" value="InterPro"/>
</dbReference>
<dbReference type="InterPro" id="IPR013097">
    <property type="entry name" value="Dabb"/>
</dbReference>